<keyword evidence="4" id="KW-0119">Carbohydrate metabolism</keyword>
<dbReference type="PANTHER" id="PTHR31297:SF41">
    <property type="entry name" value="ENDOGLUCANASE, PUTATIVE (AFU_ORTHOLOGUE AFUA_5G01830)-RELATED"/>
    <property type="match status" value="1"/>
</dbReference>
<evidence type="ECO:0000256" key="6">
    <source>
        <dbReference type="ARBA" id="ARBA00023326"/>
    </source>
</evidence>
<keyword evidence="10" id="KW-1185">Reference proteome</keyword>
<keyword evidence="6" id="KW-0624">Polysaccharide degradation</keyword>
<evidence type="ECO:0000256" key="2">
    <source>
        <dbReference type="ARBA" id="ARBA00022801"/>
    </source>
</evidence>
<organism evidence="9 10">
    <name type="scientific">Edaphobacter aggregans</name>
    <dbReference type="NCBI Taxonomy" id="570835"/>
    <lineage>
        <taxon>Bacteria</taxon>
        <taxon>Pseudomonadati</taxon>
        <taxon>Acidobacteriota</taxon>
        <taxon>Terriglobia</taxon>
        <taxon>Terriglobales</taxon>
        <taxon>Acidobacteriaceae</taxon>
        <taxon>Edaphobacter</taxon>
    </lineage>
</organism>
<dbReference type="SUPFAM" id="SSF51445">
    <property type="entry name" value="(Trans)glycosidases"/>
    <property type="match status" value="1"/>
</dbReference>
<evidence type="ECO:0000256" key="4">
    <source>
        <dbReference type="ARBA" id="ARBA00023277"/>
    </source>
</evidence>
<evidence type="ECO:0000256" key="3">
    <source>
        <dbReference type="ARBA" id="ARBA00023001"/>
    </source>
</evidence>
<evidence type="ECO:0000313" key="10">
    <source>
        <dbReference type="Proteomes" id="UP000269669"/>
    </source>
</evidence>
<evidence type="ECO:0000256" key="7">
    <source>
        <dbReference type="RuleBase" id="RU361153"/>
    </source>
</evidence>
<comment type="caution">
    <text evidence="9">The sequence shown here is derived from an EMBL/GenBank/DDBJ whole genome shotgun (WGS) entry which is preliminary data.</text>
</comment>
<dbReference type="InterPro" id="IPR001547">
    <property type="entry name" value="Glyco_hydro_5"/>
</dbReference>
<keyword evidence="5 7" id="KW-0326">Glycosidase</keyword>
<dbReference type="InterPro" id="IPR050386">
    <property type="entry name" value="Glycosyl_hydrolase_5"/>
</dbReference>
<keyword evidence="2 7" id="KW-0378">Hydrolase</keyword>
<evidence type="ECO:0000313" key="9">
    <source>
        <dbReference type="EMBL" id="RSL17353.1"/>
    </source>
</evidence>
<keyword evidence="3" id="KW-0136">Cellulose degradation</keyword>
<dbReference type="Proteomes" id="UP000269669">
    <property type="component" value="Unassembled WGS sequence"/>
</dbReference>
<evidence type="ECO:0000259" key="8">
    <source>
        <dbReference type="Pfam" id="PF00150"/>
    </source>
</evidence>
<dbReference type="OrthoDB" id="9800475at2"/>
<comment type="similarity">
    <text evidence="1 7">Belongs to the glycosyl hydrolase 5 (cellulase A) family.</text>
</comment>
<dbReference type="GO" id="GO:0008422">
    <property type="term" value="F:beta-glucosidase activity"/>
    <property type="evidence" value="ECO:0007669"/>
    <property type="project" value="TreeGrafter"/>
</dbReference>
<dbReference type="PANTHER" id="PTHR31297">
    <property type="entry name" value="GLUCAN ENDO-1,6-BETA-GLUCOSIDASE B"/>
    <property type="match status" value="1"/>
</dbReference>
<evidence type="ECO:0000256" key="1">
    <source>
        <dbReference type="ARBA" id="ARBA00005641"/>
    </source>
</evidence>
<dbReference type="GO" id="GO:0005576">
    <property type="term" value="C:extracellular region"/>
    <property type="evidence" value="ECO:0007669"/>
    <property type="project" value="TreeGrafter"/>
</dbReference>
<accession>A0A3R9NZB2</accession>
<dbReference type="AlphaFoldDB" id="A0A3R9NZB2"/>
<dbReference type="GO" id="GO:0009986">
    <property type="term" value="C:cell surface"/>
    <property type="evidence" value="ECO:0007669"/>
    <property type="project" value="TreeGrafter"/>
</dbReference>
<dbReference type="EMBL" id="RSDW01000001">
    <property type="protein sequence ID" value="RSL17353.1"/>
    <property type="molecule type" value="Genomic_DNA"/>
</dbReference>
<name>A0A3R9NZB2_9BACT</name>
<evidence type="ECO:0000256" key="5">
    <source>
        <dbReference type="ARBA" id="ARBA00023295"/>
    </source>
</evidence>
<protein>
    <submittedName>
        <fullName evidence="9">Aryl-phospho-beta-D-glucosidase BglC (GH1 family)</fullName>
    </submittedName>
</protein>
<dbReference type="Gene3D" id="3.20.20.80">
    <property type="entry name" value="Glycosidases"/>
    <property type="match status" value="1"/>
</dbReference>
<sequence length="397" mass="44655">MFRMMPKPRYIVKLASSIHSLMLLGGILCVAVAAQTGSSSNELAFKRSKSLQRGVNLSGWFGGGGGDFSDAHLQSSITNRDLNQIHGLGFDYVRLPVDPTPIMKNGVQVEGSERVLTQLDKAIEEILATGLSVDVAVFPNGDVKQRLQTQRGVDDFVSLWRFLASHFAKFDADHVFLEILNEPEVQDVYRWAGIQTRTVRAIRTVDHRHTVIATGGRWSGLDELLQLEPVSDNNTIYTFHFYEPYPFTHQGATWGSSEWLYYKDIPYPATYEAMQTQLYQVPDEIARYQLFLYANGGWNEETFQRKLAFAAEWGRERGVPVICNEFGAYRDKAPADSRTRWIADVRTSLEQLHIGWAMWDYSGNFGLVQRDSADHVPDASIVHALGLKMPAETGASN</sequence>
<feature type="domain" description="Glycoside hydrolase family 5" evidence="8">
    <location>
        <begin position="77"/>
        <end position="363"/>
    </location>
</feature>
<dbReference type="Pfam" id="PF00150">
    <property type="entry name" value="Cellulase"/>
    <property type="match status" value="1"/>
</dbReference>
<proteinExistence type="inferred from homology"/>
<dbReference type="InterPro" id="IPR017853">
    <property type="entry name" value="GH"/>
</dbReference>
<gene>
    <name evidence="9" type="ORF">EDE15_2885</name>
</gene>
<reference evidence="9 10" key="1">
    <citation type="submission" date="2018-12" db="EMBL/GenBank/DDBJ databases">
        <title>Sequencing of bacterial isolates from soil warming experiment in Harvard Forest, Massachusetts, USA.</title>
        <authorList>
            <person name="Deangelis K."/>
        </authorList>
    </citation>
    <scope>NUCLEOTIDE SEQUENCE [LARGE SCALE GENOMIC DNA]</scope>
    <source>
        <strain evidence="9 10">EB153</strain>
    </source>
</reference>
<dbReference type="GO" id="GO:0030245">
    <property type="term" value="P:cellulose catabolic process"/>
    <property type="evidence" value="ECO:0007669"/>
    <property type="project" value="UniProtKB-KW"/>
</dbReference>